<dbReference type="HOGENOM" id="CLU_959105_0_0_10"/>
<dbReference type="eggNOG" id="COG1479">
    <property type="taxonomic scope" value="Bacteria"/>
</dbReference>
<keyword evidence="2" id="KW-1185">Reference proteome</keyword>
<accession>I6ZQK5</accession>
<proteinExistence type="predicted"/>
<dbReference type="AlphaFoldDB" id="I6ZQK5"/>
<dbReference type="PATRIC" id="fig|1191523.3.peg.1179"/>
<sequence length="290" mass="34072">MVGFYKKLFKDLSKEYFKDSTAENFLNYKLAVVVIEEISEDESIEEYYALVNSAGLKINRPELLKAKYYDTRFLTLLDNISALDELQKLNLFTAAAQNRMQDIDFVGELVSLLKFGIRDKKTGVDDLFESDITEDEYDELFNRFKAILKIVEKFNEIYPICETRYKQRNDFYTLFGFLNENQNLDEEALNYFYKLLVLIGEDIYPTNEDCLPLKEYARNCVTQSNSKDARMKRIGFLNELLLNTTNELNATQKQIIDFYMLSYDDKKSISGYLTLSVEKLQEIVKEPYLR</sequence>
<organism evidence="1 2">
    <name type="scientific">Melioribacter roseus (strain DSM 23840 / JCM 17771 / VKM B-2668 / P3M-2)</name>
    <dbReference type="NCBI Taxonomy" id="1191523"/>
    <lineage>
        <taxon>Bacteria</taxon>
        <taxon>Pseudomonadati</taxon>
        <taxon>Ignavibacteriota</taxon>
        <taxon>Ignavibacteria</taxon>
        <taxon>Ignavibacteriales</taxon>
        <taxon>Melioribacteraceae</taxon>
        <taxon>Melioribacter</taxon>
    </lineage>
</organism>
<dbReference type="OrthoDB" id="9764212at2"/>
<dbReference type="STRING" id="1191523.MROS_1115"/>
<dbReference type="Proteomes" id="UP000009011">
    <property type="component" value="Chromosome"/>
</dbReference>
<dbReference type="KEGG" id="mro:MROS_1115"/>
<reference evidence="1 2" key="1">
    <citation type="journal article" date="2013" name="PLoS ONE">
        <title>Genomic analysis of Melioribacter roseus, facultatively anaerobic organotrophic bacterium representing a novel deep lineage within Bacteriodetes/Chlorobi group.</title>
        <authorList>
            <person name="Kadnikov V.V."/>
            <person name="Mardanov A.V."/>
            <person name="Podosokorskaya O.A."/>
            <person name="Gavrilov S.N."/>
            <person name="Kublanov I.V."/>
            <person name="Beletsky A.V."/>
            <person name="Bonch-Osmolovskaya E.A."/>
            <person name="Ravin N.V."/>
        </authorList>
    </citation>
    <scope>NUCLEOTIDE SEQUENCE [LARGE SCALE GENOMIC DNA]</scope>
    <source>
        <strain evidence="2">JCM 17771 / P3M-2</strain>
    </source>
</reference>
<name>I6ZQK5_MELRP</name>
<gene>
    <name evidence="1" type="ordered locus">MROS_1115</name>
</gene>
<dbReference type="RefSeq" id="WP_014855790.1">
    <property type="nucleotide sequence ID" value="NC_018178.1"/>
</dbReference>
<evidence type="ECO:0000313" key="1">
    <source>
        <dbReference type="EMBL" id="AFN74354.1"/>
    </source>
</evidence>
<dbReference type="EMBL" id="CP003557">
    <property type="protein sequence ID" value="AFN74354.1"/>
    <property type="molecule type" value="Genomic_DNA"/>
</dbReference>
<protein>
    <submittedName>
        <fullName evidence="1">Uncharacterized protein</fullName>
    </submittedName>
</protein>
<evidence type="ECO:0000313" key="2">
    <source>
        <dbReference type="Proteomes" id="UP000009011"/>
    </source>
</evidence>